<dbReference type="InParanoid" id="Q6CQ21"/>
<dbReference type="Proteomes" id="UP000000598">
    <property type="component" value="Chromosome E"/>
</dbReference>
<reference evidence="1 2" key="1">
    <citation type="journal article" date="2004" name="Nature">
        <title>Genome evolution in yeasts.</title>
        <authorList>
            <consortium name="Genolevures"/>
            <person name="Dujon B."/>
            <person name="Sherman D."/>
            <person name="Fischer G."/>
            <person name="Durrens P."/>
            <person name="Casaregola S."/>
            <person name="Lafontaine I."/>
            <person name="de Montigny J."/>
            <person name="Marck C."/>
            <person name="Neuveglise C."/>
            <person name="Talla E."/>
            <person name="Goffard N."/>
            <person name="Frangeul L."/>
            <person name="Aigle M."/>
            <person name="Anthouard V."/>
            <person name="Babour A."/>
            <person name="Barbe V."/>
            <person name="Barnay S."/>
            <person name="Blanchin S."/>
            <person name="Beckerich J.M."/>
            <person name="Beyne E."/>
            <person name="Bleykasten C."/>
            <person name="Boisrame A."/>
            <person name="Boyer J."/>
            <person name="Cattolico L."/>
            <person name="Confanioleri F."/>
            <person name="de Daruvar A."/>
            <person name="Despons L."/>
            <person name="Fabre E."/>
            <person name="Fairhead C."/>
            <person name="Ferry-Dumazet H."/>
            <person name="Groppi A."/>
            <person name="Hantraye F."/>
            <person name="Hennequin C."/>
            <person name="Jauniaux N."/>
            <person name="Joyet P."/>
            <person name="Kachouri R."/>
            <person name="Kerrest A."/>
            <person name="Koszul R."/>
            <person name="Lemaire M."/>
            <person name="Lesur I."/>
            <person name="Ma L."/>
            <person name="Muller H."/>
            <person name="Nicaud J.M."/>
            <person name="Nikolski M."/>
            <person name="Oztas S."/>
            <person name="Ozier-Kalogeropoulos O."/>
            <person name="Pellenz S."/>
            <person name="Potier S."/>
            <person name="Richard G.F."/>
            <person name="Straub M.L."/>
            <person name="Suleau A."/>
            <person name="Swennene D."/>
            <person name="Tekaia F."/>
            <person name="Wesolowski-Louvel M."/>
            <person name="Westhof E."/>
            <person name="Wirth B."/>
            <person name="Zeniou-Meyer M."/>
            <person name="Zivanovic I."/>
            <person name="Bolotin-Fukuhara M."/>
            <person name="Thierry A."/>
            <person name="Bouchier C."/>
            <person name="Caudron B."/>
            <person name="Scarpelli C."/>
            <person name="Gaillardin C."/>
            <person name="Weissenbach J."/>
            <person name="Wincker P."/>
            <person name="Souciet J.L."/>
        </authorList>
    </citation>
    <scope>NUCLEOTIDE SEQUENCE [LARGE SCALE GENOMIC DNA]</scope>
    <source>
        <strain evidence="2">ATCC 8585 / CBS 2359 / DSM 70799 / NBRC 1267 / NRRL Y-1140 / WM37</strain>
    </source>
</reference>
<name>Q6CQ21_KLULA</name>
<dbReference type="GeneID" id="2894057"/>
<dbReference type="KEGG" id="kla:KLLA0_E00485g"/>
<dbReference type="RefSeq" id="XP_453968.1">
    <property type="nucleotide sequence ID" value="XM_453968.1"/>
</dbReference>
<dbReference type="AlphaFoldDB" id="Q6CQ21"/>
<organism evidence="1 2">
    <name type="scientific">Kluyveromyces lactis (strain ATCC 8585 / CBS 2359 / DSM 70799 / NBRC 1267 / NRRL Y-1140 / WM37)</name>
    <name type="common">Yeast</name>
    <name type="synonym">Candida sphaerica</name>
    <dbReference type="NCBI Taxonomy" id="284590"/>
    <lineage>
        <taxon>Eukaryota</taxon>
        <taxon>Fungi</taxon>
        <taxon>Dikarya</taxon>
        <taxon>Ascomycota</taxon>
        <taxon>Saccharomycotina</taxon>
        <taxon>Saccharomycetes</taxon>
        <taxon>Saccharomycetales</taxon>
        <taxon>Saccharomycetaceae</taxon>
        <taxon>Kluyveromyces</taxon>
    </lineage>
</organism>
<accession>Q6CQ21</accession>
<evidence type="ECO:0000313" key="1">
    <source>
        <dbReference type="EMBL" id="CAG99055.1"/>
    </source>
</evidence>
<protein>
    <submittedName>
        <fullName evidence="1">KLLA0E00485p</fullName>
    </submittedName>
</protein>
<keyword evidence="2" id="KW-1185">Reference proteome</keyword>
<gene>
    <name evidence="1" type="ORF">KLLA0_E00485g</name>
</gene>
<dbReference type="HOGENOM" id="CLU_1489241_0_0_1"/>
<sequence length="181" mass="20658">MIPDTVVLINRLVDRVNTLELTLGEYSINDMRIRGALAELQKNSQLILKNGDKNLKEMHRYLIAFGNNSHLGANEAQVWFEAHHSELLKMLDMLMNLDTKLTESLDLTLGSFGSRIPDCVLELTQLHNVTRTVIQLVLKSFLVINRFICLSTQQEEMILDVESRLNRLHGILRCSESEVSI</sequence>
<evidence type="ECO:0000313" key="2">
    <source>
        <dbReference type="Proteomes" id="UP000000598"/>
    </source>
</evidence>
<proteinExistence type="predicted"/>
<dbReference type="PaxDb" id="284590-Q6CQ21"/>
<dbReference type="EMBL" id="CR382125">
    <property type="protein sequence ID" value="CAG99055.1"/>
    <property type="molecule type" value="Genomic_DNA"/>
</dbReference>